<name>A0A2G5T3T5_9PELO</name>
<protein>
    <recommendedName>
        <fullName evidence="3">Protein kinase domain-containing protein</fullName>
    </recommendedName>
</protein>
<dbReference type="Gene3D" id="1.10.510.10">
    <property type="entry name" value="Transferase(Phosphotransferase) domain 1"/>
    <property type="match status" value="1"/>
</dbReference>
<dbReference type="InterPro" id="IPR050235">
    <property type="entry name" value="CK1_Ser-Thr_kinase"/>
</dbReference>
<comment type="caution">
    <text evidence="4">The sequence shown here is derived from an EMBL/GenBank/DDBJ whole genome shotgun (WGS) entry which is preliminary data.</text>
</comment>
<keyword evidence="5" id="KW-1185">Reference proteome</keyword>
<dbReference type="EMBL" id="PDUG01000006">
    <property type="protein sequence ID" value="PIC21863.1"/>
    <property type="molecule type" value="Genomic_DNA"/>
</dbReference>
<dbReference type="SUPFAM" id="SSF56112">
    <property type="entry name" value="Protein kinase-like (PK-like)"/>
    <property type="match status" value="1"/>
</dbReference>
<proteinExistence type="predicted"/>
<dbReference type="Proteomes" id="UP000230233">
    <property type="component" value="Chromosome X"/>
</dbReference>
<dbReference type="OrthoDB" id="248495at2759"/>
<evidence type="ECO:0000256" key="2">
    <source>
        <dbReference type="SAM" id="MobiDB-lite"/>
    </source>
</evidence>
<dbReference type="PANTHER" id="PTHR11909">
    <property type="entry name" value="CASEIN KINASE-RELATED"/>
    <property type="match status" value="1"/>
</dbReference>
<dbReference type="Pfam" id="PF00069">
    <property type="entry name" value="Pkinase"/>
    <property type="match status" value="1"/>
</dbReference>
<evidence type="ECO:0000313" key="4">
    <source>
        <dbReference type="EMBL" id="PIC21863.1"/>
    </source>
</evidence>
<feature type="region of interest" description="Disordered" evidence="2">
    <location>
        <begin position="1"/>
        <end position="21"/>
    </location>
</feature>
<feature type="binding site" evidence="1">
    <location>
        <position position="191"/>
    </location>
    <ligand>
        <name>ATP</name>
        <dbReference type="ChEBI" id="CHEBI:30616"/>
    </ligand>
</feature>
<sequence length="446" mass="50658">MADNKSGKDIPGEGHKTETHGTVEIMITAGTEEINKSHKRNFDEFTKKLEATEEPAAKISKTNEGEKIMRFFDGESSVDDGTVSLHVVDMDDAKTATRKCEEFSSKERHKSLVQNLKTGDLPRFTVDEGGKSFRKIILLFFFARDRMSSYDNLMNLTGTHIRGYQLSRMLGHGSYGVVYEATCNSDTIAMKFSVQEEDVRIEASALQLLYYSDISPRFHFRGNYGPFHIIGMELLSYDLESIRDMTPWKSLKRPTLIRIAFQMMKCLQALHEKQLVHRDIKLSNFALTQPKTPGNQVAVKILDFGLSHVYADENGDLKDDPRNLAFSKMKYASYDVCLGCDPMPKDDVIQASYAILYAGGFDFRQKLKSPEDDLMNWKRELIRIPGDTLPLMMKFMTPFFELVGELNDICPVNHSLLQQRIQDSLPEMNASSDLVLTQEDGQPLLI</sequence>
<dbReference type="GO" id="GO:0005524">
    <property type="term" value="F:ATP binding"/>
    <property type="evidence" value="ECO:0007669"/>
    <property type="project" value="UniProtKB-UniRule"/>
</dbReference>
<keyword evidence="1" id="KW-0547">Nucleotide-binding</keyword>
<dbReference type="PROSITE" id="PS00107">
    <property type="entry name" value="PROTEIN_KINASE_ATP"/>
    <property type="match status" value="1"/>
</dbReference>
<dbReference type="GO" id="GO:0004672">
    <property type="term" value="F:protein kinase activity"/>
    <property type="evidence" value="ECO:0007669"/>
    <property type="project" value="InterPro"/>
</dbReference>
<organism evidence="4 5">
    <name type="scientific">Caenorhabditis nigoni</name>
    <dbReference type="NCBI Taxonomy" id="1611254"/>
    <lineage>
        <taxon>Eukaryota</taxon>
        <taxon>Metazoa</taxon>
        <taxon>Ecdysozoa</taxon>
        <taxon>Nematoda</taxon>
        <taxon>Chromadorea</taxon>
        <taxon>Rhabditida</taxon>
        <taxon>Rhabditina</taxon>
        <taxon>Rhabditomorpha</taxon>
        <taxon>Rhabditoidea</taxon>
        <taxon>Rhabditidae</taxon>
        <taxon>Peloderinae</taxon>
        <taxon>Caenorhabditis</taxon>
    </lineage>
</organism>
<evidence type="ECO:0000313" key="5">
    <source>
        <dbReference type="Proteomes" id="UP000230233"/>
    </source>
</evidence>
<feature type="domain" description="Protein kinase" evidence="3">
    <location>
        <begin position="164"/>
        <end position="446"/>
    </location>
</feature>
<gene>
    <name evidence="4" type="primary">Cnig_chr_X.g26548</name>
    <name evidence="4" type="ORF">B9Z55_026548</name>
</gene>
<dbReference type="SMART" id="SM00220">
    <property type="entry name" value="S_TKc"/>
    <property type="match status" value="1"/>
</dbReference>
<keyword evidence="1" id="KW-0067">ATP-binding</keyword>
<dbReference type="PROSITE" id="PS50011">
    <property type="entry name" value="PROTEIN_KINASE_DOM"/>
    <property type="match status" value="1"/>
</dbReference>
<accession>A0A2G5T3T5</accession>
<dbReference type="AlphaFoldDB" id="A0A2G5T3T5"/>
<dbReference type="InterPro" id="IPR017441">
    <property type="entry name" value="Protein_kinase_ATP_BS"/>
</dbReference>
<evidence type="ECO:0000259" key="3">
    <source>
        <dbReference type="PROSITE" id="PS50011"/>
    </source>
</evidence>
<evidence type="ECO:0000256" key="1">
    <source>
        <dbReference type="PROSITE-ProRule" id="PRU10141"/>
    </source>
</evidence>
<dbReference type="InterPro" id="IPR011009">
    <property type="entry name" value="Kinase-like_dom_sf"/>
</dbReference>
<dbReference type="InterPro" id="IPR000719">
    <property type="entry name" value="Prot_kinase_dom"/>
</dbReference>
<reference evidence="5" key="1">
    <citation type="submission" date="2017-10" db="EMBL/GenBank/DDBJ databases">
        <title>Rapid genome shrinkage in a self-fertile nematode reveals novel sperm competition proteins.</title>
        <authorList>
            <person name="Yin D."/>
            <person name="Schwarz E.M."/>
            <person name="Thomas C.G."/>
            <person name="Felde R.L."/>
            <person name="Korf I.F."/>
            <person name="Cutter A.D."/>
            <person name="Schartner C.M."/>
            <person name="Ralston E.J."/>
            <person name="Meyer B.J."/>
            <person name="Haag E.S."/>
        </authorList>
    </citation>
    <scope>NUCLEOTIDE SEQUENCE [LARGE SCALE GENOMIC DNA]</scope>
    <source>
        <strain evidence="5">JU1422</strain>
    </source>
</reference>
<dbReference type="STRING" id="1611254.A0A2G5T3T5"/>